<evidence type="ECO:0008006" key="3">
    <source>
        <dbReference type="Google" id="ProtNLM"/>
    </source>
</evidence>
<gene>
    <name evidence="1" type="ORF">BG261_07565</name>
</gene>
<organism evidence="1 2">
    <name type="scientific">Floricoccus tropicus</name>
    <dbReference type="NCBI Taxonomy" id="1859473"/>
    <lineage>
        <taxon>Bacteria</taxon>
        <taxon>Bacillati</taxon>
        <taxon>Bacillota</taxon>
        <taxon>Bacilli</taxon>
        <taxon>Lactobacillales</taxon>
        <taxon>Streptococcaceae</taxon>
        <taxon>Floricoccus</taxon>
    </lineage>
</organism>
<dbReference type="InterPro" id="IPR036188">
    <property type="entry name" value="FAD/NAD-bd_sf"/>
</dbReference>
<evidence type="ECO:0000313" key="1">
    <source>
        <dbReference type="EMBL" id="OFI48400.1"/>
    </source>
</evidence>
<dbReference type="EMBL" id="MKIR01000025">
    <property type="protein sequence ID" value="OFI48400.1"/>
    <property type="molecule type" value="Genomic_DNA"/>
</dbReference>
<keyword evidence="2" id="KW-1185">Reference proteome</keyword>
<dbReference type="Gene3D" id="3.50.50.60">
    <property type="entry name" value="FAD/NAD(P)-binding domain"/>
    <property type="match status" value="1"/>
</dbReference>
<dbReference type="SUPFAM" id="SSF51905">
    <property type="entry name" value="FAD/NAD(P)-binding domain"/>
    <property type="match status" value="1"/>
</dbReference>
<reference evidence="2" key="1">
    <citation type="submission" date="2016-09" db="EMBL/GenBank/DDBJ databases">
        <title>Draft genome sequence of a novel species of the family Streptococcaceae isolated from flowers.</title>
        <authorList>
            <person name="Chuah L.-O."/>
            <person name="Yap K.-P."/>
            <person name="Thong K.L."/>
            <person name="Liong M.T."/>
            <person name="Ahmad R."/>
            <person name="Rusul G."/>
        </authorList>
    </citation>
    <scope>NUCLEOTIDE SEQUENCE [LARGE SCALE GENOMIC DNA]</scope>
    <source>
        <strain evidence="2">DF1</strain>
    </source>
</reference>
<evidence type="ECO:0000313" key="2">
    <source>
        <dbReference type="Proteomes" id="UP000178622"/>
    </source>
</evidence>
<sequence>MNEFDFTIIGAGVSGLFTAIEIIKEKPGAKILIIEKGPSLDNRTESDVYNGFGGLGISEGKYNFSVDFGGDLVDKIGLQNTTYYLSKVEEYLNEFNGKDSLDYQSHYFQAPDESKIRFIDNKVKHLGRKLSKEVIKSIFNYLVENNTQVINSVNILGIEKKNSKFLIKIEGVENLIISRNLIIATGINSDFVTNLSDKFQLTKEKSRVDFGLRMEMPSNQLNQVLGDDLEVKMFYKDLYTYCMNKSGNIIPKKMLGFSLADGQNHREGKLSDNLNFCLFKPYYFEDESRLMNYLNNMMEEINKGNDELIGQKLSNFDPYFKKKNTINKSMNYRESDLYIYLPEDLLDDTKEFLHELDVLLDNGIEGNSILYGIDIKFHSPKIKTDSTFQSSVEGLYFVGDCSGVSYSLSHAAASGIYLGRHIVE</sequence>
<dbReference type="PANTHER" id="PTHR43106">
    <property type="entry name" value="DEHYDROGENASE-RELATED"/>
    <property type="match status" value="1"/>
</dbReference>
<dbReference type="STRING" id="1859473.BG261_07565"/>
<dbReference type="PANTHER" id="PTHR43106:SF1">
    <property type="entry name" value="DEHYDROGENASE-RELATED"/>
    <property type="match status" value="1"/>
</dbReference>
<name>A0A1E8GJH3_9LACT</name>
<dbReference type="Proteomes" id="UP000178622">
    <property type="component" value="Unassembled WGS sequence"/>
</dbReference>
<comment type="caution">
    <text evidence="1">The sequence shown here is derived from an EMBL/GenBank/DDBJ whole genome shotgun (WGS) entry which is preliminary data.</text>
</comment>
<protein>
    <recommendedName>
        <fullName evidence="3">FAD-dependent oxidoreductase</fullName>
    </recommendedName>
</protein>
<accession>A0A1E8GJH3</accession>
<dbReference type="OrthoDB" id="9805195at2"/>
<dbReference type="AlphaFoldDB" id="A0A1E8GJH3"/>
<dbReference type="RefSeq" id="WP_070793146.1">
    <property type="nucleotide sequence ID" value="NZ_MKIR01000025.1"/>
</dbReference>
<proteinExistence type="predicted"/>